<feature type="domain" description="ParB-like N-terminal" evidence="3">
    <location>
        <begin position="31"/>
        <end position="126"/>
    </location>
</feature>
<reference evidence="4 5" key="1">
    <citation type="journal article" date="2015" name="Nature">
        <title>rRNA introns, odd ribosomes, and small enigmatic genomes across a large radiation of phyla.</title>
        <authorList>
            <person name="Brown C.T."/>
            <person name="Hug L.A."/>
            <person name="Thomas B.C."/>
            <person name="Sharon I."/>
            <person name="Castelle C.J."/>
            <person name="Singh A."/>
            <person name="Wilkins M.J."/>
            <person name="Williams K.H."/>
            <person name="Banfield J.F."/>
        </authorList>
    </citation>
    <scope>NUCLEOTIDE SEQUENCE [LARGE SCALE GENOMIC DNA]</scope>
</reference>
<dbReference type="Proteomes" id="UP000033882">
    <property type="component" value="Unassembled WGS sequence"/>
</dbReference>
<dbReference type="GO" id="GO:0045881">
    <property type="term" value="P:positive regulation of sporulation resulting in formation of a cellular spore"/>
    <property type="evidence" value="ECO:0007669"/>
    <property type="project" value="TreeGrafter"/>
</dbReference>
<evidence type="ECO:0000256" key="2">
    <source>
        <dbReference type="ARBA" id="ARBA00022829"/>
    </source>
</evidence>
<dbReference type="Gene3D" id="3.90.1530.30">
    <property type="match status" value="1"/>
</dbReference>
<keyword evidence="2" id="KW-0159">Chromosome partition</keyword>
<dbReference type="InterPro" id="IPR004437">
    <property type="entry name" value="ParB/RepB/Spo0J"/>
</dbReference>
<dbReference type="SUPFAM" id="SSF109709">
    <property type="entry name" value="KorB DNA-binding domain-like"/>
    <property type="match status" value="1"/>
</dbReference>
<evidence type="ECO:0000313" key="5">
    <source>
        <dbReference type="Proteomes" id="UP000033882"/>
    </source>
</evidence>
<dbReference type="GO" id="GO:0007059">
    <property type="term" value="P:chromosome segregation"/>
    <property type="evidence" value="ECO:0007669"/>
    <property type="project" value="UniProtKB-KW"/>
</dbReference>
<comment type="caution">
    <text evidence="4">The sequence shown here is derived from an EMBL/GenBank/DDBJ whole genome shotgun (WGS) entry which is preliminary data.</text>
</comment>
<organism evidence="4 5">
    <name type="scientific">Candidatus Wolfebacteria bacterium GW2011_GWA2_47_9b</name>
    <dbReference type="NCBI Taxonomy" id="1619005"/>
    <lineage>
        <taxon>Bacteria</taxon>
        <taxon>Candidatus Wolfeibacteriota</taxon>
    </lineage>
</organism>
<evidence type="ECO:0000256" key="1">
    <source>
        <dbReference type="ARBA" id="ARBA00006295"/>
    </source>
</evidence>
<dbReference type="InterPro" id="IPR041468">
    <property type="entry name" value="HTH_ParB/Spo0J"/>
</dbReference>
<dbReference type="GO" id="GO:0005694">
    <property type="term" value="C:chromosome"/>
    <property type="evidence" value="ECO:0007669"/>
    <property type="project" value="TreeGrafter"/>
</dbReference>
<protein>
    <submittedName>
        <fullName evidence="4">ParB-like protein partition protein</fullName>
    </submittedName>
</protein>
<evidence type="ECO:0000313" key="4">
    <source>
        <dbReference type="EMBL" id="KKU89239.1"/>
    </source>
</evidence>
<name>A0A0G1U5C0_9BACT</name>
<sequence>MKQTAVSARLSQTPHATIEDGRIIAEVGSTVWIPIEFFVPNPNQPRKWFDPEELTATAKSYKHLGDVEEAVKVTLRDDGRIALIIDGESRWRAALLPAAGLSGLSAFIKPAMSDDEVYRSSAVANTRRKEFSVIERALTIFEFQQRFNLDQNAAGVELGYEPTAVSYLMPFLDLHEKIQQLVMQNKLGAGVARQLAKFNINDQLRMLKAIKDAVVENGNKPIHPNKVARILRGTAEKKKITPKKATRGRDHSTHAQLVSRNLLNHAKNLLDALREFSQLSQPTIKELENPHTALEMEILKLILNAYLPPCTGDTLDNWNTTSPIRAFALSAFSNSPMDA</sequence>
<gene>
    <name evidence="4" type="ORF">UY19_C0017G0004</name>
</gene>
<evidence type="ECO:0000259" key="3">
    <source>
        <dbReference type="SMART" id="SM00470"/>
    </source>
</evidence>
<dbReference type="SMART" id="SM00470">
    <property type="entry name" value="ParB"/>
    <property type="match status" value="1"/>
</dbReference>
<dbReference type="Pfam" id="PF17762">
    <property type="entry name" value="HTH_ParB"/>
    <property type="match status" value="1"/>
</dbReference>
<dbReference type="Gene3D" id="1.10.10.2830">
    <property type="match status" value="1"/>
</dbReference>
<dbReference type="PANTHER" id="PTHR33375:SF1">
    <property type="entry name" value="CHROMOSOME-PARTITIONING PROTEIN PARB-RELATED"/>
    <property type="match status" value="1"/>
</dbReference>
<dbReference type="InterPro" id="IPR050336">
    <property type="entry name" value="Chromosome_partition/occlusion"/>
</dbReference>
<dbReference type="InterPro" id="IPR036086">
    <property type="entry name" value="ParB/Sulfiredoxin_sf"/>
</dbReference>
<dbReference type="PANTHER" id="PTHR33375">
    <property type="entry name" value="CHROMOSOME-PARTITIONING PROTEIN PARB-RELATED"/>
    <property type="match status" value="1"/>
</dbReference>
<comment type="similarity">
    <text evidence="1">Belongs to the ParB family.</text>
</comment>
<dbReference type="GO" id="GO:0003677">
    <property type="term" value="F:DNA binding"/>
    <property type="evidence" value="ECO:0007669"/>
    <property type="project" value="InterPro"/>
</dbReference>
<proteinExistence type="inferred from homology"/>
<accession>A0A0G1U5C0</accession>
<dbReference type="Pfam" id="PF02195">
    <property type="entry name" value="ParB_N"/>
    <property type="match status" value="1"/>
</dbReference>
<dbReference type="InterPro" id="IPR003115">
    <property type="entry name" value="ParB_N"/>
</dbReference>
<dbReference type="EMBL" id="LCPB01000017">
    <property type="protein sequence ID" value="KKU89239.1"/>
    <property type="molecule type" value="Genomic_DNA"/>
</dbReference>
<dbReference type="NCBIfam" id="TIGR00180">
    <property type="entry name" value="parB_part"/>
    <property type="match status" value="1"/>
</dbReference>
<dbReference type="SUPFAM" id="SSF110849">
    <property type="entry name" value="ParB/Sulfiredoxin"/>
    <property type="match status" value="1"/>
</dbReference>
<dbReference type="AlphaFoldDB" id="A0A0G1U5C0"/>